<name>A0A6C0GCF2_9BACT</name>
<dbReference type="Proteomes" id="UP000480178">
    <property type="component" value="Chromosome"/>
</dbReference>
<dbReference type="Pfam" id="PF03992">
    <property type="entry name" value="ABM"/>
    <property type="match status" value="1"/>
</dbReference>
<keyword evidence="2" id="KW-0560">Oxidoreductase</keyword>
<organism evidence="2 3">
    <name type="scientific">Rhodocytophaga rosea</name>
    <dbReference type="NCBI Taxonomy" id="2704465"/>
    <lineage>
        <taxon>Bacteria</taxon>
        <taxon>Pseudomonadati</taxon>
        <taxon>Bacteroidota</taxon>
        <taxon>Cytophagia</taxon>
        <taxon>Cytophagales</taxon>
        <taxon>Rhodocytophagaceae</taxon>
        <taxon>Rhodocytophaga</taxon>
    </lineage>
</organism>
<evidence type="ECO:0000259" key="1">
    <source>
        <dbReference type="PROSITE" id="PS51725"/>
    </source>
</evidence>
<dbReference type="GO" id="GO:0004497">
    <property type="term" value="F:monooxygenase activity"/>
    <property type="evidence" value="ECO:0007669"/>
    <property type="project" value="UniProtKB-KW"/>
</dbReference>
<dbReference type="InterPro" id="IPR007138">
    <property type="entry name" value="ABM_dom"/>
</dbReference>
<dbReference type="KEGG" id="rhoz:GXP67_02200"/>
<evidence type="ECO:0000313" key="2">
    <source>
        <dbReference type="EMBL" id="QHT65558.1"/>
    </source>
</evidence>
<protein>
    <submittedName>
        <fullName evidence="2">Antibiotic biosynthesis monooxygenase</fullName>
    </submittedName>
</protein>
<reference evidence="2 3" key="1">
    <citation type="submission" date="2020-01" db="EMBL/GenBank/DDBJ databases">
        <authorList>
            <person name="Kim M.K."/>
        </authorList>
    </citation>
    <scope>NUCLEOTIDE SEQUENCE [LARGE SCALE GENOMIC DNA]</scope>
    <source>
        <strain evidence="2 3">172606-1</strain>
    </source>
</reference>
<accession>A0A6C0GCF2</accession>
<dbReference type="Gene3D" id="3.30.70.100">
    <property type="match status" value="1"/>
</dbReference>
<dbReference type="InterPro" id="IPR011008">
    <property type="entry name" value="Dimeric_a/b-barrel"/>
</dbReference>
<evidence type="ECO:0000313" key="3">
    <source>
        <dbReference type="Proteomes" id="UP000480178"/>
    </source>
</evidence>
<keyword evidence="2" id="KW-0503">Monooxygenase</keyword>
<proteinExistence type="predicted"/>
<sequence>MTTIDDSNHYCTLINVFTVTPDKHQELFEVLKEATEKVMCHLPGYISANLHSSGDKKTVTNYAQWATLEDFLNMLRNEEAQKHMKQAASIATEFRPVIYNSIWTHTNPD</sequence>
<keyword evidence="3" id="KW-1185">Reference proteome</keyword>
<feature type="domain" description="ABM" evidence="1">
    <location>
        <begin position="11"/>
        <end position="99"/>
    </location>
</feature>
<dbReference type="EMBL" id="CP048222">
    <property type="protein sequence ID" value="QHT65558.1"/>
    <property type="molecule type" value="Genomic_DNA"/>
</dbReference>
<dbReference type="SUPFAM" id="SSF54909">
    <property type="entry name" value="Dimeric alpha+beta barrel"/>
    <property type="match status" value="1"/>
</dbReference>
<dbReference type="AlphaFoldDB" id="A0A6C0GCF2"/>
<gene>
    <name evidence="2" type="ORF">GXP67_02200</name>
</gene>
<dbReference type="PROSITE" id="PS51725">
    <property type="entry name" value="ABM"/>
    <property type="match status" value="1"/>
</dbReference>
<dbReference type="RefSeq" id="WP_162441640.1">
    <property type="nucleotide sequence ID" value="NZ_CP048222.1"/>
</dbReference>